<evidence type="ECO:0000313" key="3">
    <source>
        <dbReference type="EMBL" id="QDU83425.1"/>
    </source>
</evidence>
<keyword evidence="3" id="KW-0436">Ligase</keyword>
<dbReference type="SUPFAM" id="SSF55826">
    <property type="entry name" value="YbaK/ProRS associated domain"/>
    <property type="match status" value="1"/>
</dbReference>
<dbReference type="Gene3D" id="3.90.960.10">
    <property type="entry name" value="YbaK/aminoacyl-tRNA synthetase-associated domain"/>
    <property type="match status" value="1"/>
</dbReference>
<reference evidence="3 4" key="1">
    <citation type="submission" date="2019-02" db="EMBL/GenBank/DDBJ databases">
        <title>Deep-cultivation of Planctomycetes and their phenomic and genomic characterization uncovers novel biology.</title>
        <authorList>
            <person name="Wiegand S."/>
            <person name="Jogler M."/>
            <person name="Boedeker C."/>
            <person name="Pinto D."/>
            <person name="Vollmers J."/>
            <person name="Rivas-Marin E."/>
            <person name="Kohn T."/>
            <person name="Peeters S.H."/>
            <person name="Heuer A."/>
            <person name="Rast P."/>
            <person name="Oberbeckmann S."/>
            <person name="Bunk B."/>
            <person name="Jeske O."/>
            <person name="Meyerdierks A."/>
            <person name="Storesund J.E."/>
            <person name="Kallscheuer N."/>
            <person name="Luecker S."/>
            <person name="Lage O.M."/>
            <person name="Pohl T."/>
            <person name="Merkel B.J."/>
            <person name="Hornburger P."/>
            <person name="Mueller R.-W."/>
            <person name="Bruemmer F."/>
            <person name="Labrenz M."/>
            <person name="Spormann A.M."/>
            <person name="Op den Camp H."/>
            <person name="Overmann J."/>
            <person name="Amann R."/>
            <person name="Jetten M.S.M."/>
            <person name="Mascher T."/>
            <person name="Medema M.H."/>
            <person name="Devos D.P."/>
            <person name="Kaster A.-K."/>
            <person name="Ovreas L."/>
            <person name="Rohde M."/>
            <person name="Galperin M.Y."/>
            <person name="Jogler C."/>
        </authorList>
    </citation>
    <scope>NUCLEOTIDE SEQUENCE [LARGE SCALE GENOMIC DNA]</scope>
    <source>
        <strain evidence="3 4">Pla163</strain>
    </source>
</reference>
<keyword evidence="4" id="KW-1185">Reference proteome</keyword>
<dbReference type="PANTHER" id="PTHR30411">
    <property type="entry name" value="CYTOPLASMIC PROTEIN"/>
    <property type="match status" value="1"/>
</dbReference>
<name>A0A518CW25_9BACT</name>
<proteinExistence type="predicted"/>
<dbReference type="Pfam" id="PF04073">
    <property type="entry name" value="tRNA_edit"/>
    <property type="match status" value="1"/>
</dbReference>
<organism evidence="3 4">
    <name type="scientific">Rohdeia mirabilis</name>
    <dbReference type="NCBI Taxonomy" id="2528008"/>
    <lineage>
        <taxon>Bacteria</taxon>
        <taxon>Pseudomonadati</taxon>
        <taxon>Planctomycetota</taxon>
        <taxon>Planctomycetia</taxon>
        <taxon>Planctomycetia incertae sedis</taxon>
        <taxon>Rohdeia</taxon>
    </lineage>
</organism>
<evidence type="ECO:0000259" key="2">
    <source>
        <dbReference type="Pfam" id="PF04073"/>
    </source>
</evidence>
<keyword evidence="3" id="KW-0030">Aminoacyl-tRNA synthetase</keyword>
<sequence length="174" mass="18864">MDESVHTRLLRFLDQARVAYRTVEHPPAGRSVDAAAARGESLEIGGKALVVKIDDVFALCVLRAHQRLDSGALRRALKASRTRFASRAELLELTGLEPGTVPPFGPPVLGLPLLLDRGVLDNERIAFNAGSLEHSIVMDVADYVRCARPRLVDLARDPVPGDAPTTPETGARRD</sequence>
<accession>A0A518CW25</accession>
<dbReference type="PANTHER" id="PTHR30411:SF9">
    <property type="entry name" value="MULTIFUNCTIONAL SER_THR-TRNA DEACYLASE PROXP-Y"/>
    <property type="match status" value="1"/>
</dbReference>
<dbReference type="GO" id="GO:0002161">
    <property type="term" value="F:aminoacyl-tRNA deacylase activity"/>
    <property type="evidence" value="ECO:0007669"/>
    <property type="project" value="InterPro"/>
</dbReference>
<feature type="region of interest" description="Disordered" evidence="1">
    <location>
        <begin position="155"/>
        <end position="174"/>
    </location>
</feature>
<feature type="domain" description="YbaK/aminoacyl-tRNA synthetase-associated" evidence="2">
    <location>
        <begin position="25"/>
        <end position="145"/>
    </location>
</feature>
<dbReference type="InterPro" id="IPR036754">
    <property type="entry name" value="YbaK/aa-tRNA-synt-asso_dom_sf"/>
</dbReference>
<dbReference type="InterPro" id="IPR007214">
    <property type="entry name" value="YbaK/aa-tRNA-synth-assoc-dom"/>
</dbReference>
<evidence type="ECO:0000313" key="4">
    <source>
        <dbReference type="Proteomes" id="UP000319342"/>
    </source>
</evidence>
<evidence type="ECO:0000256" key="1">
    <source>
        <dbReference type="SAM" id="MobiDB-lite"/>
    </source>
</evidence>
<gene>
    <name evidence="3" type="ORF">Pla163_05240</name>
</gene>
<dbReference type="GO" id="GO:0004812">
    <property type="term" value="F:aminoacyl-tRNA ligase activity"/>
    <property type="evidence" value="ECO:0007669"/>
    <property type="project" value="UniProtKB-KW"/>
</dbReference>
<dbReference type="EMBL" id="CP036290">
    <property type="protein sequence ID" value="QDU83425.1"/>
    <property type="molecule type" value="Genomic_DNA"/>
</dbReference>
<dbReference type="Proteomes" id="UP000319342">
    <property type="component" value="Chromosome"/>
</dbReference>
<protein>
    <submittedName>
        <fullName evidence="3">YbaK / prolyl-tRNA synthetases associated domain protein</fullName>
    </submittedName>
</protein>
<dbReference type="AlphaFoldDB" id="A0A518CW25"/>